<dbReference type="SMART" id="SM00054">
    <property type="entry name" value="EFh"/>
    <property type="match status" value="2"/>
</dbReference>
<dbReference type="AlphaFoldDB" id="A0A0M0JET5"/>
<proteinExistence type="predicted"/>
<dbReference type="PROSITE" id="PS00018">
    <property type="entry name" value="EF_HAND_1"/>
    <property type="match status" value="2"/>
</dbReference>
<protein>
    <submittedName>
        <fullName evidence="5">Putative calcium-binding protein cml14-like protein</fullName>
    </submittedName>
</protein>
<sequence>MEDPQAQKVSETVTRARLKELFTRCDTSGDGRIDATEFKVAYRLFSSDDLPLNDCAEIIRGFDANGSGTIEFEEFCEALAPFRASEKRAKTS</sequence>
<dbReference type="SUPFAM" id="SSF47473">
    <property type="entry name" value="EF-hand"/>
    <property type="match status" value="1"/>
</dbReference>
<dbReference type="InterPro" id="IPR011992">
    <property type="entry name" value="EF-hand-dom_pair"/>
</dbReference>
<evidence type="ECO:0000256" key="3">
    <source>
        <dbReference type="ARBA" id="ARBA00022837"/>
    </source>
</evidence>
<dbReference type="InterPro" id="IPR002048">
    <property type="entry name" value="EF_hand_dom"/>
</dbReference>
<accession>A0A0M0JET5</accession>
<evidence type="ECO:0000313" key="5">
    <source>
        <dbReference type="EMBL" id="KOO24882.1"/>
    </source>
</evidence>
<keyword evidence="2" id="KW-0677">Repeat</keyword>
<dbReference type="Pfam" id="PF13499">
    <property type="entry name" value="EF-hand_7"/>
    <property type="match status" value="1"/>
</dbReference>
<evidence type="ECO:0000256" key="1">
    <source>
        <dbReference type="ARBA" id="ARBA00022723"/>
    </source>
</evidence>
<feature type="domain" description="EF-hand" evidence="4">
    <location>
        <begin position="50"/>
        <end position="85"/>
    </location>
</feature>
<dbReference type="InterPro" id="IPR018247">
    <property type="entry name" value="EF_Hand_1_Ca_BS"/>
</dbReference>
<dbReference type="Proteomes" id="UP000037460">
    <property type="component" value="Unassembled WGS sequence"/>
</dbReference>
<evidence type="ECO:0000313" key="6">
    <source>
        <dbReference type="Proteomes" id="UP000037460"/>
    </source>
</evidence>
<organism evidence="5 6">
    <name type="scientific">Chrysochromulina tobinii</name>
    <dbReference type="NCBI Taxonomy" id="1460289"/>
    <lineage>
        <taxon>Eukaryota</taxon>
        <taxon>Haptista</taxon>
        <taxon>Haptophyta</taxon>
        <taxon>Prymnesiophyceae</taxon>
        <taxon>Prymnesiales</taxon>
        <taxon>Chrysochromulinaceae</taxon>
        <taxon>Chrysochromulina</taxon>
    </lineage>
</organism>
<comment type="caution">
    <text evidence="5">The sequence shown here is derived from an EMBL/GenBank/DDBJ whole genome shotgun (WGS) entry which is preliminary data.</text>
</comment>
<dbReference type="PROSITE" id="PS50222">
    <property type="entry name" value="EF_HAND_2"/>
    <property type="match status" value="2"/>
</dbReference>
<keyword evidence="1" id="KW-0479">Metal-binding</keyword>
<evidence type="ECO:0000259" key="4">
    <source>
        <dbReference type="PROSITE" id="PS50222"/>
    </source>
</evidence>
<dbReference type="Gene3D" id="1.10.238.10">
    <property type="entry name" value="EF-hand"/>
    <property type="match status" value="1"/>
</dbReference>
<evidence type="ECO:0000256" key="2">
    <source>
        <dbReference type="ARBA" id="ARBA00022737"/>
    </source>
</evidence>
<dbReference type="PANTHER" id="PTHR10891">
    <property type="entry name" value="EF-HAND CALCIUM-BINDING DOMAIN CONTAINING PROTEIN"/>
    <property type="match status" value="1"/>
</dbReference>
<dbReference type="GO" id="GO:0005509">
    <property type="term" value="F:calcium ion binding"/>
    <property type="evidence" value="ECO:0007669"/>
    <property type="project" value="InterPro"/>
</dbReference>
<feature type="domain" description="EF-hand" evidence="4">
    <location>
        <begin position="13"/>
        <end position="48"/>
    </location>
</feature>
<name>A0A0M0JET5_9EUKA</name>
<dbReference type="OrthoDB" id="26525at2759"/>
<dbReference type="EMBL" id="JWZX01003042">
    <property type="protein sequence ID" value="KOO24882.1"/>
    <property type="molecule type" value="Genomic_DNA"/>
</dbReference>
<keyword evidence="6" id="KW-1185">Reference proteome</keyword>
<dbReference type="CDD" id="cd00051">
    <property type="entry name" value="EFh"/>
    <property type="match status" value="1"/>
</dbReference>
<reference evidence="6" key="1">
    <citation type="journal article" date="2015" name="PLoS Genet.">
        <title>Genome Sequence and Transcriptome Analyses of Chrysochromulina tobin: Metabolic Tools for Enhanced Algal Fitness in the Prominent Order Prymnesiales (Haptophyceae).</title>
        <authorList>
            <person name="Hovde B.T."/>
            <person name="Deodato C.R."/>
            <person name="Hunsperger H.M."/>
            <person name="Ryken S.A."/>
            <person name="Yost W."/>
            <person name="Jha R.K."/>
            <person name="Patterson J."/>
            <person name="Monnat R.J. Jr."/>
            <person name="Barlow S.B."/>
            <person name="Starkenburg S.R."/>
            <person name="Cattolico R.A."/>
        </authorList>
    </citation>
    <scope>NUCLEOTIDE SEQUENCE</scope>
    <source>
        <strain evidence="6">CCMP291</strain>
    </source>
</reference>
<gene>
    <name evidence="5" type="ORF">Ctob_008538</name>
</gene>
<dbReference type="InterPro" id="IPR039647">
    <property type="entry name" value="EF_hand_pair_protein_CML-like"/>
</dbReference>
<keyword evidence="3" id="KW-0106">Calcium</keyword>